<proteinExistence type="inferred from homology"/>
<reference evidence="6 7" key="1">
    <citation type="submission" date="2020-07" db="EMBL/GenBank/DDBJ databases">
        <title>Vallitalea guaymasensis genome.</title>
        <authorList>
            <person name="Postec A."/>
        </authorList>
    </citation>
    <scope>NUCLEOTIDE SEQUENCE [LARGE SCALE GENOMIC DNA]</scope>
    <source>
        <strain evidence="6 7">Ra1766G1</strain>
    </source>
</reference>
<comment type="similarity">
    <text evidence="2">Belongs to the bacterial solute-binding protein 2 family.</text>
</comment>
<dbReference type="AlphaFoldDB" id="A0A8J8M8K4"/>
<evidence type="ECO:0000313" key="7">
    <source>
        <dbReference type="Proteomes" id="UP000677305"/>
    </source>
</evidence>
<dbReference type="PANTHER" id="PTHR46847:SF1">
    <property type="entry name" value="D-ALLOSE-BINDING PERIPLASMIC PROTEIN-RELATED"/>
    <property type="match status" value="1"/>
</dbReference>
<protein>
    <submittedName>
        <fullName evidence="6">Sugar ABC transporter substrate-binding protein</fullName>
    </submittedName>
</protein>
<dbReference type="Pfam" id="PF13407">
    <property type="entry name" value="Peripla_BP_4"/>
    <property type="match status" value="1"/>
</dbReference>
<dbReference type="GO" id="GO:0030246">
    <property type="term" value="F:carbohydrate binding"/>
    <property type="evidence" value="ECO:0007669"/>
    <property type="project" value="UniProtKB-ARBA"/>
</dbReference>
<sequence>MKKLLSLVLIISLMSIWVVGCSGNDTKKDEGNNEVNTNDTAKKYKIGVAGSSFADKWQTYLYDAIKEEADSIDDVEVVFTDAKDDSSIQIANMENLIAQKVDAIIVVMVDTEGAKPYVKMCEDAGIPLIGVNRTFEGADVYVGSESIQAGLMQMEHVVKLLGEKGNVCILEGAPGYEAAVQRTAGNVEVADKYEGINIIRQDTGKWDRAKGMEVAENWLQSGDEIDAIVANNDEMAIGAIRALEAVGNTDIVVAGIDATLDALEYVKAGTLDVTVFQSPFGQGSESLKAALKMAKGEKVEEVVWVPFEIVNKDNVDEYIAKWE</sequence>
<dbReference type="CDD" id="cd06301">
    <property type="entry name" value="PBP1_rhizopine_binding-like"/>
    <property type="match status" value="1"/>
</dbReference>
<keyword evidence="7" id="KW-1185">Reference proteome</keyword>
<accession>A0A8J8M8K4</accession>
<keyword evidence="3 4" id="KW-0732">Signal</keyword>
<dbReference type="EMBL" id="CP058561">
    <property type="protein sequence ID" value="QUH28332.1"/>
    <property type="molecule type" value="Genomic_DNA"/>
</dbReference>
<feature type="chain" id="PRO_5039527345" evidence="4">
    <location>
        <begin position="21"/>
        <end position="323"/>
    </location>
</feature>
<comment type="subcellular location">
    <subcellularLocation>
        <location evidence="1">Cell envelope</location>
    </subcellularLocation>
</comment>
<organism evidence="6 7">
    <name type="scientific">Vallitalea guaymasensis</name>
    <dbReference type="NCBI Taxonomy" id="1185412"/>
    <lineage>
        <taxon>Bacteria</taxon>
        <taxon>Bacillati</taxon>
        <taxon>Bacillota</taxon>
        <taxon>Clostridia</taxon>
        <taxon>Lachnospirales</taxon>
        <taxon>Vallitaleaceae</taxon>
        <taxon>Vallitalea</taxon>
    </lineage>
</organism>
<evidence type="ECO:0000259" key="5">
    <source>
        <dbReference type="Pfam" id="PF13407"/>
    </source>
</evidence>
<dbReference type="KEGG" id="vgu:HYG85_05130"/>
<feature type="domain" description="Periplasmic binding protein" evidence="5">
    <location>
        <begin position="46"/>
        <end position="298"/>
    </location>
</feature>
<dbReference type="Proteomes" id="UP000677305">
    <property type="component" value="Chromosome"/>
</dbReference>
<dbReference type="InterPro" id="IPR025997">
    <property type="entry name" value="SBP_2_dom"/>
</dbReference>
<dbReference type="GO" id="GO:0030313">
    <property type="term" value="C:cell envelope"/>
    <property type="evidence" value="ECO:0007669"/>
    <property type="project" value="UniProtKB-SubCell"/>
</dbReference>
<dbReference type="PROSITE" id="PS51257">
    <property type="entry name" value="PROKAR_LIPOPROTEIN"/>
    <property type="match status" value="1"/>
</dbReference>
<dbReference type="RefSeq" id="WP_212692575.1">
    <property type="nucleotide sequence ID" value="NZ_CP058561.1"/>
</dbReference>
<evidence type="ECO:0000313" key="6">
    <source>
        <dbReference type="EMBL" id="QUH28332.1"/>
    </source>
</evidence>
<dbReference type="Gene3D" id="3.40.50.2300">
    <property type="match status" value="2"/>
</dbReference>
<gene>
    <name evidence="6" type="ORF">HYG85_05130</name>
</gene>
<dbReference type="InterPro" id="IPR028082">
    <property type="entry name" value="Peripla_BP_I"/>
</dbReference>
<name>A0A8J8M8K4_9FIRM</name>
<evidence type="ECO:0000256" key="1">
    <source>
        <dbReference type="ARBA" id="ARBA00004196"/>
    </source>
</evidence>
<dbReference type="SUPFAM" id="SSF53822">
    <property type="entry name" value="Periplasmic binding protein-like I"/>
    <property type="match status" value="1"/>
</dbReference>
<feature type="signal peptide" evidence="4">
    <location>
        <begin position="1"/>
        <end position="20"/>
    </location>
</feature>
<dbReference type="PANTHER" id="PTHR46847">
    <property type="entry name" value="D-ALLOSE-BINDING PERIPLASMIC PROTEIN-RELATED"/>
    <property type="match status" value="1"/>
</dbReference>
<evidence type="ECO:0000256" key="4">
    <source>
        <dbReference type="SAM" id="SignalP"/>
    </source>
</evidence>
<evidence type="ECO:0000256" key="3">
    <source>
        <dbReference type="ARBA" id="ARBA00022729"/>
    </source>
</evidence>
<evidence type="ECO:0000256" key="2">
    <source>
        <dbReference type="ARBA" id="ARBA00007639"/>
    </source>
</evidence>